<evidence type="ECO:0000256" key="1">
    <source>
        <dbReference type="SAM" id="MobiDB-lite"/>
    </source>
</evidence>
<gene>
    <name evidence="3" type="ORF">AEth_01376</name>
</gene>
<evidence type="ECO:0000313" key="4">
    <source>
        <dbReference type="Proteomes" id="UP000291831"/>
    </source>
</evidence>
<dbReference type="Proteomes" id="UP000291831">
    <property type="component" value="Unassembled WGS sequence"/>
</dbReference>
<reference evidence="4" key="1">
    <citation type="submission" date="2019-01" db="EMBL/GenBank/DDBJ databases">
        <title>Anaerobic oxidation of ethane by archaea from a marine hydrocarbon seep.</title>
        <authorList>
            <person name="Musat F."/>
        </authorList>
    </citation>
    <scope>NUCLEOTIDE SEQUENCE [LARGE SCALE GENOMIC DNA]</scope>
</reference>
<feature type="transmembrane region" description="Helical" evidence="2">
    <location>
        <begin position="57"/>
        <end position="78"/>
    </location>
</feature>
<evidence type="ECO:0000256" key="2">
    <source>
        <dbReference type="SAM" id="Phobius"/>
    </source>
</evidence>
<keyword evidence="2" id="KW-1133">Transmembrane helix</keyword>
<accession>A0A8B3S2L1</accession>
<protein>
    <submittedName>
        <fullName evidence="3">Uncharacterized protein</fullName>
    </submittedName>
</protein>
<sequence length="91" mass="10060">MGRYNTQQVDSPKLLPTDRSQPNKKEIQDISRNTRLSNKKNGILDIKTWEDTTPGEFTAPILVVVKLLGVGIVSTWLYSSGIMSTVLGLNA</sequence>
<dbReference type="AlphaFoldDB" id="A0A8B3S2L1"/>
<name>A0A8B3S2L1_9EURY</name>
<keyword evidence="2" id="KW-0472">Membrane</keyword>
<proteinExistence type="predicted"/>
<comment type="caution">
    <text evidence="3">The sequence shown here is derived from an EMBL/GenBank/DDBJ whole genome shotgun (WGS) entry which is preliminary data.</text>
</comment>
<keyword evidence="2" id="KW-0812">Transmembrane</keyword>
<evidence type="ECO:0000313" key="3">
    <source>
        <dbReference type="EMBL" id="RZB29234.1"/>
    </source>
</evidence>
<organism evidence="3 4">
    <name type="scientific">Candidatus Argoarchaeum ethanivorans</name>
    <dbReference type="NCBI Taxonomy" id="2608793"/>
    <lineage>
        <taxon>Archaea</taxon>
        <taxon>Methanobacteriati</taxon>
        <taxon>Methanobacteriota</taxon>
        <taxon>Stenosarchaea group</taxon>
        <taxon>Methanomicrobia</taxon>
        <taxon>Methanosarcinales</taxon>
        <taxon>Methanosarcinales incertae sedis</taxon>
        <taxon>GOM Arc I cluster</taxon>
        <taxon>Candidatus Argoarchaeum</taxon>
    </lineage>
</organism>
<feature type="compositionally biased region" description="Polar residues" evidence="1">
    <location>
        <begin position="1"/>
        <end position="10"/>
    </location>
</feature>
<dbReference type="EMBL" id="RPGO01000030">
    <property type="protein sequence ID" value="RZB29234.1"/>
    <property type="molecule type" value="Genomic_DNA"/>
</dbReference>
<feature type="region of interest" description="Disordered" evidence="1">
    <location>
        <begin position="1"/>
        <end position="32"/>
    </location>
</feature>